<feature type="domain" description="ABC transmembrane type-2" evidence="9">
    <location>
        <begin position="200"/>
        <end position="425"/>
    </location>
</feature>
<dbReference type="Gene3D" id="3.40.1710.10">
    <property type="entry name" value="abc type-2 transporter like domain"/>
    <property type="match status" value="1"/>
</dbReference>
<keyword evidence="3" id="KW-0813">Transport</keyword>
<reference evidence="10 11" key="1">
    <citation type="submission" date="2010-09" db="EMBL/GenBank/DDBJ databases">
        <authorList>
            <person name="Weinstock G."/>
            <person name="Sodergren E."/>
            <person name="Clifton S."/>
            <person name="Fulton L."/>
            <person name="Fulton B."/>
            <person name="Courtney L."/>
            <person name="Fronick C."/>
            <person name="Harrison M."/>
            <person name="Strong C."/>
            <person name="Farmer C."/>
            <person name="Delahaunty K."/>
            <person name="Markovic C."/>
            <person name="Hall O."/>
            <person name="Minx P."/>
            <person name="Tomlinson C."/>
            <person name="Mitreva M."/>
            <person name="Hou S."/>
            <person name="Chen J."/>
            <person name="Wollam A."/>
            <person name="Pepin K.H."/>
            <person name="Johnson M."/>
            <person name="Bhonagiri V."/>
            <person name="Zhang X."/>
            <person name="Suruliraj S."/>
            <person name="Warren W."/>
            <person name="Chinwalla A."/>
            <person name="Mardis E.R."/>
            <person name="Wilson R.K."/>
        </authorList>
    </citation>
    <scope>NUCLEOTIDE SEQUENCE [LARGE SCALE GENOMIC DNA]</scope>
    <source>
        <strain evidence="10 11">TX0630</strain>
    </source>
</reference>
<dbReference type="Pfam" id="PF12698">
    <property type="entry name" value="ABC2_membrane_3"/>
    <property type="match status" value="1"/>
</dbReference>
<name>A0ABC9P1E2_ENTFL</name>
<comment type="caution">
    <text evidence="10">The sequence shown here is derived from an EMBL/GenBank/DDBJ whole genome shotgun (WGS) entry which is preliminary data.</text>
</comment>
<comment type="similarity">
    <text evidence="2">Belongs to the ABC-2 integral membrane protein family.</text>
</comment>
<dbReference type="InterPro" id="IPR013525">
    <property type="entry name" value="ABC2_TM"/>
</dbReference>
<evidence type="ECO:0000259" key="9">
    <source>
        <dbReference type="PROSITE" id="PS51012"/>
    </source>
</evidence>
<keyword evidence="7 8" id="KW-0472">Membrane</keyword>
<organism evidence="10 11">
    <name type="scientific">Enterococcus faecalis TX0630</name>
    <dbReference type="NCBI Taxonomy" id="749508"/>
    <lineage>
        <taxon>Bacteria</taxon>
        <taxon>Bacillati</taxon>
        <taxon>Bacillota</taxon>
        <taxon>Bacilli</taxon>
        <taxon>Lactobacillales</taxon>
        <taxon>Enterococcaceae</taxon>
        <taxon>Enterococcus</taxon>
    </lineage>
</organism>
<dbReference type="InterPro" id="IPR047817">
    <property type="entry name" value="ABC2_TM_bact-type"/>
</dbReference>
<evidence type="ECO:0000256" key="7">
    <source>
        <dbReference type="ARBA" id="ARBA00023136"/>
    </source>
</evidence>
<dbReference type="PANTHER" id="PTHR30294:SF38">
    <property type="entry name" value="TRANSPORT PERMEASE PROTEIN"/>
    <property type="match status" value="1"/>
</dbReference>
<dbReference type="Proteomes" id="UP000004933">
    <property type="component" value="Unassembled WGS sequence"/>
</dbReference>
<comment type="subcellular location">
    <subcellularLocation>
        <location evidence="1">Cell membrane</location>
        <topology evidence="1">Multi-pass membrane protein</topology>
    </subcellularLocation>
</comment>
<dbReference type="PANTHER" id="PTHR30294">
    <property type="entry name" value="MEMBRANE COMPONENT OF ABC TRANSPORTER YHHJ-RELATED"/>
    <property type="match status" value="1"/>
</dbReference>
<dbReference type="GO" id="GO:0005886">
    <property type="term" value="C:plasma membrane"/>
    <property type="evidence" value="ECO:0007669"/>
    <property type="project" value="UniProtKB-SubCell"/>
</dbReference>
<evidence type="ECO:0000256" key="5">
    <source>
        <dbReference type="ARBA" id="ARBA00022692"/>
    </source>
</evidence>
<evidence type="ECO:0000256" key="1">
    <source>
        <dbReference type="ARBA" id="ARBA00004651"/>
    </source>
</evidence>
<accession>A0ABC9P1E2</accession>
<feature type="transmembrane region" description="Helical" evidence="8">
    <location>
        <begin position="312"/>
        <end position="336"/>
    </location>
</feature>
<keyword evidence="6 8" id="KW-1133">Transmembrane helix</keyword>
<dbReference type="EMBL" id="AEBE01000161">
    <property type="protein sequence ID" value="EFU88801.1"/>
    <property type="molecule type" value="Genomic_DNA"/>
</dbReference>
<evidence type="ECO:0000256" key="4">
    <source>
        <dbReference type="ARBA" id="ARBA00022475"/>
    </source>
</evidence>
<dbReference type="InterPro" id="IPR051449">
    <property type="entry name" value="ABC-2_transporter_component"/>
</dbReference>
<gene>
    <name evidence="10" type="ORF">HMPREF9511_03272</name>
</gene>
<proteinExistence type="inferred from homology"/>
<feature type="transmembrane region" description="Helical" evidence="8">
    <location>
        <begin position="348"/>
        <end position="367"/>
    </location>
</feature>
<dbReference type="PROSITE" id="PS51012">
    <property type="entry name" value="ABC_TM2"/>
    <property type="match status" value="1"/>
</dbReference>
<feature type="transmembrane region" description="Helical" evidence="8">
    <location>
        <begin position="277"/>
        <end position="300"/>
    </location>
</feature>
<feature type="transmembrane region" description="Helical" evidence="8">
    <location>
        <begin position="400"/>
        <end position="422"/>
    </location>
</feature>
<feature type="transmembrane region" description="Helical" evidence="8">
    <location>
        <begin position="236"/>
        <end position="256"/>
    </location>
</feature>
<evidence type="ECO:0000256" key="2">
    <source>
        <dbReference type="ARBA" id="ARBA00007783"/>
    </source>
</evidence>
<keyword evidence="4" id="KW-1003">Cell membrane</keyword>
<dbReference type="RefSeq" id="WP_002393654.1">
    <property type="nucleotide sequence ID" value="NZ_GL454893.1"/>
</dbReference>
<sequence length="426" mass="48109">MKWKYIAIKDIKILLKDPSALVVLLLLPLMFMIIMSFALKNEYGSNDNPVILGYFDKDNTRASRDYLTKFEESRGLSLKKISSAEEFSRYKEENKYIVLLMIPEGFEKSIINNTKINIEMFSDATQATTANVLIQSIKGISRAFEVKYQLESYGRKQAGLTNEFVNEAVGQTIKDIENNLGMSIHANSFQNEDKEKSISKDTEKLMKEEVEKQTIFVENVFSNEQKKAPNSFQQNVPGYAVMFAFFIVMWSGKSFLKERESGTWKRLLTSKASSFDIYFGKFIPNYVVNFFQVLFLFIFGSLAFKMSLGKNLYALILLIAILSLCSTSLGVLLSLIAKTDSQLTGYSLFIVLFSAALGGTMVPLSLMPDMMQNVAKLVPQSWALEGFQTIIVNNENISNIATNFIALLGFSLVFLMSSLVLIKIKK</sequence>
<evidence type="ECO:0000313" key="10">
    <source>
        <dbReference type="EMBL" id="EFU88801.1"/>
    </source>
</evidence>
<dbReference type="AlphaFoldDB" id="A0ABC9P1E2"/>
<feature type="transmembrane region" description="Helical" evidence="8">
    <location>
        <begin position="20"/>
        <end position="39"/>
    </location>
</feature>
<keyword evidence="5 8" id="KW-0812">Transmembrane</keyword>
<evidence type="ECO:0000313" key="11">
    <source>
        <dbReference type="Proteomes" id="UP000004933"/>
    </source>
</evidence>
<protein>
    <submittedName>
        <fullName evidence="10">ABC-2 type transporter</fullName>
    </submittedName>
</protein>
<evidence type="ECO:0000256" key="8">
    <source>
        <dbReference type="SAM" id="Phobius"/>
    </source>
</evidence>
<evidence type="ECO:0000256" key="6">
    <source>
        <dbReference type="ARBA" id="ARBA00022989"/>
    </source>
</evidence>
<evidence type="ECO:0000256" key="3">
    <source>
        <dbReference type="ARBA" id="ARBA00022448"/>
    </source>
</evidence>